<dbReference type="Pfam" id="PF00753">
    <property type="entry name" value="Lactamase_B"/>
    <property type="match status" value="1"/>
</dbReference>
<accession>A0A1T3CNR7</accession>
<evidence type="ECO:0000256" key="1">
    <source>
        <dbReference type="ARBA" id="ARBA00001947"/>
    </source>
</evidence>
<evidence type="ECO:0000256" key="2">
    <source>
        <dbReference type="ARBA" id="ARBA00007749"/>
    </source>
</evidence>
<name>A0A1T3CNR7_9HYPO</name>
<proteinExistence type="inferred from homology"/>
<keyword evidence="3" id="KW-0479">Metal-binding</keyword>
<evidence type="ECO:0000259" key="6">
    <source>
        <dbReference type="SMART" id="SM00849"/>
    </source>
</evidence>
<gene>
    <name evidence="7" type="ORF">A0O28_0038470</name>
</gene>
<dbReference type="SUPFAM" id="SSF56281">
    <property type="entry name" value="Metallo-hydrolase/oxidoreductase"/>
    <property type="match status" value="1"/>
</dbReference>
<dbReference type="Gene3D" id="3.60.15.10">
    <property type="entry name" value="Ribonuclease Z/Hydroxyacylglutathione hydrolase-like"/>
    <property type="match status" value="1"/>
</dbReference>
<evidence type="ECO:0000313" key="8">
    <source>
        <dbReference type="Proteomes" id="UP000191004"/>
    </source>
</evidence>
<evidence type="ECO:0000256" key="5">
    <source>
        <dbReference type="ARBA" id="ARBA00022833"/>
    </source>
</evidence>
<dbReference type="InterPro" id="IPR051013">
    <property type="entry name" value="MBL_superfamily_lactonases"/>
</dbReference>
<keyword evidence="8" id="KW-1185">Reference proteome</keyword>
<feature type="domain" description="Metallo-beta-lactamase" evidence="6">
    <location>
        <begin position="46"/>
        <end position="284"/>
    </location>
</feature>
<reference evidence="7 8" key="1">
    <citation type="submission" date="2016-04" db="EMBL/GenBank/DDBJ databases">
        <title>Multiple horizontal gene transfer events from other fungi enriched the ability of the initially mycotrophic fungus Trichoderma (Ascomycota) to feed on dead plant biomass.</title>
        <authorList>
            <person name="Atanasova L."/>
            <person name="Chenthamara K."/>
            <person name="Zhang J."/>
            <person name="Grujic M."/>
            <person name="Henrissat B."/>
            <person name="Kuo A."/>
            <person name="Aertz A."/>
            <person name="Salamov A."/>
            <person name="Lipzen A."/>
            <person name="Labutti K."/>
            <person name="Barry K."/>
            <person name="Miao Y."/>
            <person name="Rahimi M.J."/>
            <person name="Shen Q."/>
            <person name="Grigoriev I.V."/>
            <person name="Kubicek C.P."/>
            <person name="Druzhinina I.S."/>
        </authorList>
    </citation>
    <scope>NUCLEOTIDE SEQUENCE [LARGE SCALE GENOMIC DNA]</scope>
    <source>
        <strain evidence="7 8">NJAU 4742</strain>
    </source>
</reference>
<keyword evidence="5" id="KW-0862">Zinc</keyword>
<keyword evidence="4" id="KW-0378">Hydrolase</keyword>
<dbReference type="GO" id="GO:0046872">
    <property type="term" value="F:metal ion binding"/>
    <property type="evidence" value="ECO:0007669"/>
    <property type="project" value="UniProtKB-KW"/>
</dbReference>
<dbReference type="EMBL" id="LVVK01000013">
    <property type="protein sequence ID" value="OPB42726.1"/>
    <property type="molecule type" value="Genomic_DNA"/>
</dbReference>
<dbReference type="GO" id="GO:0016787">
    <property type="term" value="F:hydrolase activity"/>
    <property type="evidence" value="ECO:0007669"/>
    <property type="project" value="UniProtKB-KW"/>
</dbReference>
<dbReference type="InterPro" id="IPR036866">
    <property type="entry name" value="RibonucZ/Hydroxyglut_hydro"/>
</dbReference>
<comment type="similarity">
    <text evidence="2">Belongs to the metallo-beta-lactamase superfamily.</text>
</comment>
<dbReference type="OrthoDB" id="10250730at2759"/>
<comment type="cofactor">
    <cofactor evidence="1">
        <name>Zn(2+)</name>
        <dbReference type="ChEBI" id="CHEBI:29105"/>
    </cofactor>
</comment>
<dbReference type="AlphaFoldDB" id="A0A1T3CNR7"/>
<organism evidence="7 8">
    <name type="scientific">Trichoderma guizhouense</name>
    <dbReference type="NCBI Taxonomy" id="1491466"/>
    <lineage>
        <taxon>Eukaryota</taxon>
        <taxon>Fungi</taxon>
        <taxon>Dikarya</taxon>
        <taxon>Ascomycota</taxon>
        <taxon>Pezizomycotina</taxon>
        <taxon>Sordariomycetes</taxon>
        <taxon>Hypocreomycetidae</taxon>
        <taxon>Hypocreales</taxon>
        <taxon>Hypocreaceae</taxon>
        <taxon>Trichoderma</taxon>
    </lineage>
</organism>
<dbReference type="CDD" id="cd07730">
    <property type="entry name" value="metallo-hydrolase-like_MBL-fold"/>
    <property type="match status" value="1"/>
</dbReference>
<protein>
    <recommendedName>
        <fullName evidence="6">Metallo-beta-lactamase domain-containing protein</fullName>
    </recommendedName>
</protein>
<dbReference type="PANTHER" id="PTHR42978">
    <property type="entry name" value="QUORUM-QUENCHING LACTONASE YTNP-RELATED-RELATED"/>
    <property type="match status" value="1"/>
</dbReference>
<dbReference type="PANTHER" id="PTHR42978:SF2">
    <property type="entry name" value="102 KBASES UNSTABLE REGION: FROM 1 TO 119443"/>
    <property type="match status" value="1"/>
</dbReference>
<dbReference type="InterPro" id="IPR001279">
    <property type="entry name" value="Metallo-B-lactamas"/>
</dbReference>
<sequence>MATADGHDQPVEPSVVSLRRLEGGFLHLPMRLFVQGANIDEVRRVPCMAWLIENHNLKKKVLFDMGIRKDVESYTPAVFRRMQTTVKAEVPEDIYDSLRKMQIDPKSDVDSVIFSHLHYDHVGDPSRMGTQTSFVLGPGAIDLITGPKSYPENQDSHYDSNLITNGRILNLPSADSNLWVAFGPFPKTYDYFHDGSLLIVLAPGHCPGHINALLRIESDRWVYLAGDTAHDRRLLDGTKEIAEYWDDDTGGFKCAHIDKNEAALHIQRVRELKNYINVEVILSHDGDWLNSNEHRF</sequence>
<evidence type="ECO:0000256" key="4">
    <source>
        <dbReference type="ARBA" id="ARBA00022801"/>
    </source>
</evidence>
<dbReference type="SMART" id="SM00849">
    <property type="entry name" value="Lactamase_B"/>
    <property type="match status" value="1"/>
</dbReference>
<evidence type="ECO:0000313" key="7">
    <source>
        <dbReference type="EMBL" id="OPB42726.1"/>
    </source>
</evidence>
<evidence type="ECO:0000256" key="3">
    <source>
        <dbReference type="ARBA" id="ARBA00022723"/>
    </source>
</evidence>
<dbReference type="Proteomes" id="UP000191004">
    <property type="component" value="Unassembled WGS sequence"/>
</dbReference>
<comment type="caution">
    <text evidence="7">The sequence shown here is derived from an EMBL/GenBank/DDBJ whole genome shotgun (WGS) entry which is preliminary data.</text>
</comment>